<evidence type="ECO:0000256" key="1">
    <source>
        <dbReference type="SAM" id="Phobius"/>
    </source>
</evidence>
<organism evidence="2 3">
    <name type="scientific">Babesia divergens</name>
    <dbReference type="NCBI Taxonomy" id="32595"/>
    <lineage>
        <taxon>Eukaryota</taxon>
        <taxon>Sar</taxon>
        <taxon>Alveolata</taxon>
        <taxon>Apicomplexa</taxon>
        <taxon>Aconoidasida</taxon>
        <taxon>Piroplasmida</taxon>
        <taxon>Babesiidae</taxon>
        <taxon>Babesia</taxon>
    </lineage>
</organism>
<keyword evidence="1" id="KW-1133">Transmembrane helix</keyword>
<dbReference type="AlphaFoldDB" id="A0AAD9GID3"/>
<gene>
    <name evidence="2" type="ORF">X943_000795</name>
</gene>
<feature type="transmembrane region" description="Helical" evidence="1">
    <location>
        <begin position="564"/>
        <end position="590"/>
    </location>
</feature>
<evidence type="ECO:0000313" key="2">
    <source>
        <dbReference type="EMBL" id="KAK1939100.1"/>
    </source>
</evidence>
<keyword evidence="1" id="KW-0812">Transmembrane</keyword>
<sequence>QSTGSFDKIYNFVSKKYFSKTLPSSPCSSSCPSPSGSSSHVYPSTVRSILLWLSGLPFSKGFNALLSHSKGLCPPSEKSLDPDEFLYCIHVSCFFVPVSVISAIQHPGASKSFLPSTSDWTSFCYPEDPFELFNMFLENVRKVYIPLNFLRYQCERITEHGGWHDCAYGQGCAQALQNSLKSTPAPVSATSCCKSKGSHGIFCTSVPGVSDVHEHCINGHSCIGPKGSCTDNGSGKSKTGGPGAHTNGKCTASCPHPLLMFLIDGSDSQSKPQASSYSLFKLPDDSSVPRMGFSPDNLPSPGRHGKDLYAVLIWFCTNGFYPLTRLLKFLTRVSRTPPETLGELFAFFMKFAEALNSKSNPLKDPFVQWIEGEPGTYSGEDLKNAVKDLYGSQDSHSGSSHSPANLFSLYDCHANKGSGASCGPYLHPLTDKASGVFTKELCGTYLSWICHLTPKFKSLLEEFRGKFSSCCSTGSSSPCKSIIYCPCALATLYSQGFVYYSPSGLGCWNSWEEHKARGGVQDHKSEKENSPHCTRRTCKNFIDQLEKVAGEGSPLQKLLDAIDAFLWSIRLPFFLFVLAFWAFVISYFLYVQLYKLDLLHLKSHAHLPRSFKILPSTLFSDASSKLKDLSYFTL</sequence>
<keyword evidence="3" id="KW-1185">Reference proteome</keyword>
<comment type="caution">
    <text evidence="2">The sequence shown here is derived from an EMBL/GenBank/DDBJ whole genome shotgun (WGS) entry which is preliminary data.</text>
</comment>
<reference evidence="2" key="1">
    <citation type="journal article" date="2014" name="Nucleic Acids Res.">
        <title>The evolutionary dynamics of variant antigen genes in Babesia reveal a history of genomic innovation underlying host-parasite interaction.</title>
        <authorList>
            <person name="Jackson A.P."/>
            <person name="Otto T.D."/>
            <person name="Darby A."/>
            <person name="Ramaprasad A."/>
            <person name="Xia D."/>
            <person name="Echaide I.E."/>
            <person name="Farber M."/>
            <person name="Gahlot S."/>
            <person name="Gamble J."/>
            <person name="Gupta D."/>
            <person name="Gupta Y."/>
            <person name="Jackson L."/>
            <person name="Malandrin L."/>
            <person name="Malas T.B."/>
            <person name="Moussa E."/>
            <person name="Nair M."/>
            <person name="Reid A.J."/>
            <person name="Sanders M."/>
            <person name="Sharma J."/>
            <person name="Tracey A."/>
            <person name="Quail M.A."/>
            <person name="Weir W."/>
            <person name="Wastling J.M."/>
            <person name="Hall N."/>
            <person name="Willadsen P."/>
            <person name="Lingelbach K."/>
            <person name="Shiels B."/>
            <person name="Tait A."/>
            <person name="Berriman M."/>
            <person name="Allred D.R."/>
            <person name="Pain A."/>
        </authorList>
    </citation>
    <scope>NUCLEOTIDE SEQUENCE</scope>
    <source>
        <strain evidence="2">1802A</strain>
    </source>
</reference>
<dbReference type="EMBL" id="JAHBMH010000015">
    <property type="protein sequence ID" value="KAK1939100.1"/>
    <property type="molecule type" value="Genomic_DNA"/>
</dbReference>
<accession>A0AAD9GID3</accession>
<dbReference type="Proteomes" id="UP001195914">
    <property type="component" value="Unassembled WGS sequence"/>
</dbReference>
<keyword evidence="1" id="KW-0472">Membrane</keyword>
<name>A0AAD9GID3_BABDI</name>
<protein>
    <submittedName>
        <fullName evidence="2">Variant erythrocyte surface antigen-1 family protein</fullName>
    </submittedName>
</protein>
<evidence type="ECO:0000313" key="3">
    <source>
        <dbReference type="Proteomes" id="UP001195914"/>
    </source>
</evidence>
<reference evidence="2" key="2">
    <citation type="submission" date="2021-05" db="EMBL/GenBank/DDBJ databases">
        <authorList>
            <person name="Pain A."/>
        </authorList>
    </citation>
    <scope>NUCLEOTIDE SEQUENCE</scope>
    <source>
        <strain evidence="2">1802A</strain>
    </source>
</reference>
<proteinExistence type="predicted"/>
<feature type="non-terminal residue" evidence="2">
    <location>
        <position position="1"/>
    </location>
</feature>